<accession>A0AAV4FVF5</accession>
<proteinExistence type="predicted"/>
<dbReference type="Gene3D" id="3.10.580.10">
    <property type="entry name" value="CBS-domain"/>
    <property type="match status" value="1"/>
</dbReference>
<evidence type="ECO:0000259" key="3">
    <source>
        <dbReference type="PROSITE" id="PS50042"/>
    </source>
</evidence>
<dbReference type="PANTHER" id="PTHR48108">
    <property type="entry name" value="CBS DOMAIN-CONTAINING PROTEIN CBSX2, CHLOROPLASTIC"/>
    <property type="match status" value="1"/>
</dbReference>
<evidence type="ECO:0000313" key="6">
    <source>
        <dbReference type="Proteomes" id="UP000762676"/>
    </source>
</evidence>
<dbReference type="PROSITE" id="PS51371">
    <property type="entry name" value="CBS"/>
    <property type="match status" value="1"/>
</dbReference>
<keyword evidence="2" id="KW-0129">CBS domain</keyword>
<keyword evidence="1" id="KW-0677">Repeat</keyword>
<feature type="domain" description="CBS" evidence="4">
    <location>
        <begin position="153"/>
        <end position="211"/>
    </location>
</feature>
<evidence type="ECO:0000256" key="1">
    <source>
        <dbReference type="ARBA" id="ARBA00022737"/>
    </source>
</evidence>
<gene>
    <name evidence="5" type="ORF">ElyMa_002235600</name>
</gene>
<dbReference type="PROSITE" id="PS50042">
    <property type="entry name" value="CNMP_BINDING_3"/>
    <property type="match status" value="1"/>
</dbReference>
<dbReference type="InterPro" id="IPR018490">
    <property type="entry name" value="cNMP-bd_dom_sf"/>
</dbReference>
<evidence type="ECO:0000259" key="4">
    <source>
        <dbReference type="PROSITE" id="PS51371"/>
    </source>
</evidence>
<dbReference type="Gene3D" id="2.60.120.10">
    <property type="entry name" value="Jelly Rolls"/>
    <property type="match status" value="1"/>
</dbReference>
<dbReference type="InterPro" id="IPR051462">
    <property type="entry name" value="CBS_domain-containing"/>
</dbReference>
<dbReference type="InterPro" id="IPR046342">
    <property type="entry name" value="CBS_dom_sf"/>
</dbReference>
<dbReference type="InterPro" id="IPR000595">
    <property type="entry name" value="cNMP-bd_dom"/>
</dbReference>
<dbReference type="CDD" id="cd05401">
    <property type="entry name" value="NT_GlnE_GlnD_like"/>
    <property type="match status" value="1"/>
</dbReference>
<dbReference type="Pfam" id="PF03445">
    <property type="entry name" value="DUF294"/>
    <property type="match status" value="1"/>
</dbReference>
<keyword evidence="6" id="KW-1185">Reference proteome</keyword>
<protein>
    <submittedName>
        <fullName evidence="5">CBS domain-containing protein</fullName>
    </submittedName>
</protein>
<reference evidence="5 6" key="1">
    <citation type="journal article" date="2021" name="Elife">
        <title>Chloroplast acquisition without the gene transfer in kleptoplastic sea slugs, Plakobranchus ocellatus.</title>
        <authorList>
            <person name="Maeda T."/>
            <person name="Takahashi S."/>
            <person name="Yoshida T."/>
            <person name="Shimamura S."/>
            <person name="Takaki Y."/>
            <person name="Nagai Y."/>
            <person name="Toyoda A."/>
            <person name="Suzuki Y."/>
            <person name="Arimoto A."/>
            <person name="Ishii H."/>
            <person name="Satoh N."/>
            <person name="Nishiyama T."/>
            <person name="Hasebe M."/>
            <person name="Maruyama T."/>
            <person name="Minagawa J."/>
            <person name="Obokata J."/>
            <person name="Shigenobu S."/>
        </authorList>
    </citation>
    <scope>NUCLEOTIDE SEQUENCE [LARGE SCALE GENOMIC DNA]</scope>
</reference>
<dbReference type="SMART" id="SM00116">
    <property type="entry name" value="CBS"/>
    <property type="match status" value="2"/>
</dbReference>
<evidence type="ECO:0000256" key="2">
    <source>
        <dbReference type="PROSITE-ProRule" id="PRU00703"/>
    </source>
</evidence>
<feature type="domain" description="Cyclic nucleotide-binding" evidence="3">
    <location>
        <begin position="36"/>
        <end position="118"/>
    </location>
</feature>
<organism evidence="5 6">
    <name type="scientific">Elysia marginata</name>
    <dbReference type="NCBI Taxonomy" id="1093978"/>
    <lineage>
        <taxon>Eukaryota</taxon>
        <taxon>Metazoa</taxon>
        <taxon>Spiralia</taxon>
        <taxon>Lophotrochozoa</taxon>
        <taxon>Mollusca</taxon>
        <taxon>Gastropoda</taxon>
        <taxon>Heterobranchia</taxon>
        <taxon>Euthyneura</taxon>
        <taxon>Panpulmonata</taxon>
        <taxon>Sacoglossa</taxon>
        <taxon>Placobranchoidea</taxon>
        <taxon>Plakobranchidae</taxon>
        <taxon>Elysia</taxon>
    </lineage>
</organism>
<dbReference type="Pfam" id="PF10335">
    <property type="entry name" value="DUF294_C"/>
    <property type="match status" value="1"/>
</dbReference>
<dbReference type="Proteomes" id="UP000762676">
    <property type="component" value="Unassembled WGS sequence"/>
</dbReference>
<name>A0AAV4FVF5_9GAST</name>
<dbReference type="InterPro" id="IPR014710">
    <property type="entry name" value="RmlC-like_jellyroll"/>
</dbReference>
<dbReference type="EMBL" id="BMAT01004631">
    <property type="protein sequence ID" value="GFR77337.1"/>
    <property type="molecule type" value="Genomic_DNA"/>
</dbReference>
<dbReference type="InterPro" id="IPR018821">
    <property type="entry name" value="DUF294_put_nucleoTrafse_sb-bd"/>
</dbReference>
<sequence length="619" mass="70511">MMGDEDLNIVSQKVKVIYAEKGKVLFRESESTHGFFYVLKEGSILLTRKEESVDTAIDICDVGEIFGLRPLLAKDNYLMTAWAEEETILYAVSIEHFRPFLNAYPNMAVYLTEVFASKTKTPYLIKSAGVIYDNIGTEYTKYTDIDGIKAIKVIKKVIQCSPEISIKEASTIMQKRNIASVVITKDKLPVGIITDKDLRNKVATGQHSIDEKVKNIMITPVHTFKDNLSITQVQFEMINKGIGKLVFTEDGTPQTKVSGIITEHDLIVTKATSASGLLKAIKRASKTRELSNLRLKVTRLLEDYISQDLPMNLIGKIINGLNEAIIQRLIEMKLRKMDTPPPVKFAWLSIGSQGREEQFLVTDQDNALVFENVPEEEYQRVQQYFLTFSAKVNKGLAKVGYEYCPANMMARNPQWCISLNEWKRNFYNWTHQSGNKQVMYCSIFFDYSFTYGSKELVSQLSESIITSTQENDMFFAFLSKSALENPPPLGFLKQFIIEQNGAHKDAFDLKLRAMMPITDLGRVLVLKHGIKGINNTAERFLKLAEIEPQNKDLFLSCSYASKALLKFRTKQGIMNKDSGRYIKLNLLSKEERLKLKRCFKVIAQVQEVVKIRFKTNMIL</sequence>
<dbReference type="InterPro" id="IPR005105">
    <property type="entry name" value="GlnD_Uridyltrans_N"/>
</dbReference>
<comment type="caution">
    <text evidence="5">The sequence shown here is derived from an EMBL/GenBank/DDBJ whole genome shotgun (WGS) entry which is preliminary data.</text>
</comment>
<dbReference type="AlphaFoldDB" id="A0AAV4FVF5"/>
<dbReference type="Pfam" id="PF00571">
    <property type="entry name" value="CBS"/>
    <property type="match status" value="2"/>
</dbReference>
<dbReference type="SUPFAM" id="SSF54631">
    <property type="entry name" value="CBS-domain pair"/>
    <property type="match status" value="1"/>
</dbReference>
<dbReference type="SUPFAM" id="SSF51206">
    <property type="entry name" value="cAMP-binding domain-like"/>
    <property type="match status" value="1"/>
</dbReference>
<evidence type="ECO:0000313" key="5">
    <source>
        <dbReference type="EMBL" id="GFR77337.1"/>
    </source>
</evidence>
<dbReference type="InterPro" id="IPR000644">
    <property type="entry name" value="CBS_dom"/>
</dbReference>
<dbReference type="Pfam" id="PF00027">
    <property type="entry name" value="cNMP_binding"/>
    <property type="match status" value="1"/>
</dbReference>
<dbReference type="PANTHER" id="PTHR48108:SF34">
    <property type="entry name" value="CBS DOMAIN-CONTAINING PROTEIN YHCV"/>
    <property type="match status" value="1"/>
</dbReference>
<dbReference type="GO" id="GO:0008773">
    <property type="term" value="F:[protein-PII] uridylyltransferase activity"/>
    <property type="evidence" value="ECO:0007669"/>
    <property type="project" value="InterPro"/>
</dbReference>
<dbReference type="CDD" id="cd00038">
    <property type="entry name" value="CAP_ED"/>
    <property type="match status" value="1"/>
</dbReference>